<dbReference type="Gene3D" id="1.10.357.10">
    <property type="entry name" value="Tetracycline Repressor, domain 2"/>
    <property type="match status" value="1"/>
</dbReference>
<dbReference type="GO" id="GO:0003700">
    <property type="term" value="F:DNA-binding transcription factor activity"/>
    <property type="evidence" value="ECO:0007669"/>
    <property type="project" value="TreeGrafter"/>
</dbReference>
<sequence>MPAAVSRTTDPAPRATRRRGKVLEQAIFDAVLEQLRTSGYAGLTLEAVAAAAQTGKSALYRRWSGKEELVADALRGILPSPWDIELTDDLRADLLRFVEFLRDAFAASYGTAFQIVSAEVGSDSSLVRTLVNTEVIDPCVDRIMEVLRAGRDRGEVRPEAVTDLVARTGAALVTHHCVTGGEPSTSDEFLVAIVDEVLLPLVRTKTAE</sequence>
<dbReference type="GO" id="GO:0000976">
    <property type="term" value="F:transcription cis-regulatory region binding"/>
    <property type="evidence" value="ECO:0007669"/>
    <property type="project" value="TreeGrafter"/>
</dbReference>
<evidence type="ECO:0000313" key="6">
    <source>
        <dbReference type="EMBL" id="KAA5827184.1"/>
    </source>
</evidence>
<dbReference type="Pfam" id="PF00440">
    <property type="entry name" value="TetR_N"/>
    <property type="match status" value="1"/>
</dbReference>
<evidence type="ECO:0000313" key="7">
    <source>
        <dbReference type="Proteomes" id="UP000323946"/>
    </source>
</evidence>
<dbReference type="Proteomes" id="UP000323946">
    <property type="component" value="Unassembled WGS sequence"/>
</dbReference>
<organism evidence="6 7">
    <name type="scientific">Saccharopolyspora hirsuta</name>
    <dbReference type="NCBI Taxonomy" id="1837"/>
    <lineage>
        <taxon>Bacteria</taxon>
        <taxon>Bacillati</taxon>
        <taxon>Actinomycetota</taxon>
        <taxon>Actinomycetes</taxon>
        <taxon>Pseudonocardiales</taxon>
        <taxon>Pseudonocardiaceae</taxon>
        <taxon>Saccharopolyspora</taxon>
    </lineage>
</organism>
<dbReference type="OrthoDB" id="9796019at2"/>
<keyword evidence="7" id="KW-1185">Reference proteome</keyword>
<evidence type="ECO:0000256" key="2">
    <source>
        <dbReference type="ARBA" id="ARBA00023125"/>
    </source>
</evidence>
<keyword evidence="3" id="KW-0804">Transcription</keyword>
<dbReference type="InterPro" id="IPR036271">
    <property type="entry name" value="Tet_transcr_reg_TetR-rel_C_sf"/>
</dbReference>
<evidence type="ECO:0000259" key="5">
    <source>
        <dbReference type="PROSITE" id="PS50977"/>
    </source>
</evidence>
<dbReference type="EMBL" id="VWPH01000016">
    <property type="protein sequence ID" value="KAA5827184.1"/>
    <property type="molecule type" value="Genomic_DNA"/>
</dbReference>
<reference evidence="6 7" key="1">
    <citation type="submission" date="2019-09" db="EMBL/GenBank/DDBJ databases">
        <title>Draft genome sequence of the thermophilic Saccharopolyspora hirsuta VKM Ac-666T.</title>
        <authorList>
            <person name="Lobastova T.G."/>
            <person name="Fokina V."/>
            <person name="Bragin E.Y."/>
            <person name="Shtratnikova V.Y."/>
            <person name="Starodumova I.P."/>
            <person name="Tarlachkov S.V."/>
            <person name="Donova M.V."/>
        </authorList>
    </citation>
    <scope>NUCLEOTIDE SEQUENCE [LARGE SCALE GENOMIC DNA]</scope>
    <source>
        <strain evidence="6 7">VKM Ac-666</strain>
    </source>
</reference>
<evidence type="ECO:0000256" key="3">
    <source>
        <dbReference type="ARBA" id="ARBA00023163"/>
    </source>
</evidence>
<feature type="domain" description="HTH tetR-type" evidence="5">
    <location>
        <begin position="21"/>
        <end position="81"/>
    </location>
</feature>
<keyword evidence="2 4" id="KW-0238">DNA-binding</keyword>
<dbReference type="InterPro" id="IPR001647">
    <property type="entry name" value="HTH_TetR"/>
</dbReference>
<protein>
    <submittedName>
        <fullName evidence="6">TetR/AcrR family transcriptional regulator</fullName>
    </submittedName>
</protein>
<dbReference type="PROSITE" id="PS50977">
    <property type="entry name" value="HTH_TETR_2"/>
    <property type="match status" value="1"/>
</dbReference>
<gene>
    <name evidence="6" type="ORF">F1721_28960</name>
</gene>
<dbReference type="InterPro" id="IPR050109">
    <property type="entry name" value="HTH-type_TetR-like_transc_reg"/>
</dbReference>
<dbReference type="PANTHER" id="PTHR30055">
    <property type="entry name" value="HTH-TYPE TRANSCRIPTIONAL REGULATOR RUTR"/>
    <property type="match status" value="1"/>
</dbReference>
<dbReference type="InterPro" id="IPR009057">
    <property type="entry name" value="Homeodomain-like_sf"/>
</dbReference>
<dbReference type="AlphaFoldDB" id="A0A5M7BHA1"/>
<dbReference type="InterPro" id="IPR011075">
    <property type="entry name" value="TetR_C"/>
</dbReference>
<evidence type="ECO:0000256" key="4">
    <source>
        <dbReference type="PROSITE-ProRule" id="PRU00335"/>
    </source>
</evidence>
<dbReference type="PANTHER" id="PTHR30055:SF225">
    <property type="entry name" value="TRANSCRIPTIONAL REGULATORY PROTEIN-RELATED"/>
    <property type="match status" value="1"/>
</dbReference>
<proteinExistence type="predicted"/>
<evidence type="ECO:0000256" key="1">
    <source>
        <dbReference type="ARBA" id="ARBA00023015"/>
    </source>
</evidence>
<dbReference type="Gene3D" id="1.10.10.60">
    <property type="entry name" value="Homeodomain-like"/>
    <property type="match status" value="1"/>
</dbReference>
<accession>A0A5M7BHA1</accession>
<name>A0A5M7BHA1_SACHI</name>
<keyword evidence="1" id="KW-0805">Transcription regulation</keyword>
<dbReference type="Pfam" id="PF16859">
    <property type="entry name" value="TetR_C_11"/>
    <property type="match status" value="1"/>
</dbReference>
<dbReference type="SUPFAM" id="SSF46689">
    <property type="entry name" value="Homeodomain-like"/>
    <property type="match status" value="1"/>
</dbReference>
<feature type="DNA-binding region" description="H-T-H motif" evidence="4">
    <location>
        <begin position="44"/>
        <end position="63"/>
    </location>
</feature>
<comment type="caution">
    <text evidence="6">The sequence shown here is derived from an EMBL/GenBank/DDBJ whole genome shotgun (WGS) entry which is preliminary data.</text>
</comment>
<dbReference type="SUPFAM" id="SSF48498">
    <property type="entry name" value="Tetracyclin repressor-like, C-terminal domain"/>
    <property type="match status" value="1"/>
</dbReference>